<keyword evidence="2" id="KW-0012">Acyltransferase</keyword>
<dbReference type="AlphaFoldDB" id="A0A2S9IN90"/>
<dbReference type="SUPFAM" id="SSF55729">
    <property type="entry name" value="Acyl-CoA N-acyltransferases (Nat)"/>
    <property type="match status" value="1"/>
</dbReference>
<evidence type="ECO:0000259" key="3">
    <source>
        <dbReference type="PROSITE" id="PS51186"/>
    </source>
</evidence>
<evidence type="ECO:0000313" key="5">
    <source>
        <dbReference type="Proteomes" id="UP000239434"/>
    </source>
</evidence>
<comment type="caution">
    <text evidence="4">The sequence shown here is derived from an EMBL/GenBank/DDBJ whole genome shotgun (WGS) entry which is preliminary data.</text>
</comment>
<dbReference type="EMBL" id="PVBR01000015">
    <property type="protein sequence ID" value="PRD41975.1"/>
    <property type="molecule type" value="Genomic_DNA"/>
</dbReference>
<keyword evidence="5" id="KW-1185">Reference proteome</keyword>
<dbReference type="CDD" id="cd04301">
    <property type="entry name" value="NAT_SF"/>
    <property type="match status" value="1"/>
</dbReference>
<dbReference type="Pfam" id="PF00583">
    <property type="entry name" value="Acetyltransf_1"/>
    <property type="match status" value="1"/>
</dbReference>
<evidence type="ECO:0000256" key="1">
    <source>
        <dbReference type="ARBA" id="ARBA00022679"/>
    </source>
</evidence>
<dbReference type="GO" id="GO:0016747">
    <property type="term" value="F:acyltransferase activity, transferring groups other than amino-acyl groups"/>
    <property type="evidence" value="ECO:0007669"/>
    <property type="project" value="InterPro"/>
</dbReference>
<accession>A0A2S9IN90</accession>
<proteinExistence type="predicted"/>
<protein>
    <submittedName>
        <fullName evidence="4">GNAT family N-acetyltransferase</fullName>
    </submittedName>
</protein>
<dbReference type="Gene3D" id="3.40.630.30">
    <property type="match status" value="1"/>
</dbReference>
<dbReference type="PANTHER" id="PTHR43877">
    <property type="entry name" value="AMINOALKYLPHOSPHONATE N-ACETYLTRANSFERASE-RELATED-RELATED"/>
    <property type="match status" value="1"/>
</dbReference>
<evidence type="ECO:0000313" key="4">
    <source>
        <dbReference type="EMBL" id="PRD41975.1"/>
    </source>
</evidence>
<dbReference type="InterPro" id="IPR016181">
    <property type="entry name" value="Acyl_CoA_acyltransferase"/>
</dbReference>
<gene>
    <name evidence="4" type="ORF">C5748_19065</name>
</gene>
<dbReference type="InterPro" id="IPR000182">
    <property type="entry name" value="GNAT_dom"/>
</dbReference>
<evidence type="ECO:0000256" key="2">
    <source>
        <dbReference type="ARBA" id="ARBA00023315"/>
    </source>
</evidence>
<feature type="domain" description="N-acetyltransferase" evidence="3">
    <location>
        <begin position="28"/>
        <end position="185"/>
    </location>
</feature>
<dbReference type="PROSITE" id="PS51186">
    <property type="entry name" value="GNAT"/>
    <property type="match status" value="1"/>
</dbReference>
<name>A0A2S9IN90_9HYPH</name>
<dbReference type="Proteomes" id="UP000239434">
    <property type="component" value="Unassembled WGS sequence"/>
</dbReference>
<keyword evidence="1 4" id="KW-0808">Transferase</keyword>
<sequence>MIPNQRSATAKSCRLPGKIMRMKEDTKMQIRRAEAGYSAAIASVGYRAWASTIFGFEPEQPGVRKRVENVFHVFADEFPSRILLAESAGIICGWGARDTGTDYISDLWIDPAWQRQGIGLALMDALLAEIVLLGYASAHIDTHARNLPAIRLYERCGFYVVWRGLEWSDSLGREVGKVRMEASLNERFH</sequence>
<organism evidence="4 5">
    <name type="scientific">Phyllobacterium phragmitis</name>
    <dbReference type="NCBI Taxonomy" id="2670329"/>
    <lineage>
        <taxon>Bacteria</taxon>
        <taxon>Pseudomonadati</taxon>
        <taxon>Pseudomonadota</taxon>
        <taxon>Alphaproteobacteria</taxon>
        <taxon>Hyphomicrobiales</taxon>
        <taxon>Phyllobacteriaceae</taxon>
        <taxon>Phyllobacterium</taxon>
    </lineage>
</organism>
<dbReference type="InterPro" id="IPR050832">
    <property type="entry name" value="Bact_Acetyltransf"/>
</dbReference>
<reference evidence="4 5" key="1">
    <citation type="submission" date="2018-02" db="EMBL/GenBank/DDBJ databases">
        <title>The draft genome of Phyllobacterium sp. 1N-3.</title>
        <authorList>
            <person name="Liu L."/>
            <person name="Li L."/>
            <person name="Zhang X."/>
            <person name="Wang T."/>
            <person name="Liang L."/>
        </authorList>
    </citation>
    <scope>NUCLEOTIDE SEQUENCE [LARGE SCALE GENOMIC DNA]</scope>
    <source>
        <strain evidence="4 5">1N-3</strain>
    </source>
</reference>